<dbReference type="PANTHER" id="PTHR10824">
    <property type="entry name" value="ACYL-COENZYME A THIOESTERASE-RELATED"/>
    <property type="match status" value="1"/>
</dbReference>
<evidence type="ECO:0000256" key="1">
    <source>
        <dbReference type="SAM" id="MobiDB-lite"/>
    </source>
</evidence>
<gene>
    <name evidence="3" type="ORF">AB8O55_10685</name>
</gene>
<reference evidence="3 4" key="1">
    <citation type="submission" date="2024-08" db="EMBL/GenBank/DDBJ databases">
        <title>Genome mining of Saccharopolyspora cebuensis PGLac3 from Nigerian medicinal plant.</title>
        <authorList>
            <person name="Ezeobiora C.E."/>
            <person name="Igbokwe N.H."/>
            <person name="Amin D.H."/>
            <person name="Mendie U.E."/>
        </authorList>
    </citation>
    <scope>NUCLEOTIDE SEQUENCE [LARGE SCALE GENOMIC DNA]</scope>
    <source>
        <strain evidence="3 4">PGLac3</strain>
    </source>
</reference>
<dbReference type="SUPFAM" id="SSF53474">
    <property type="entry name" value="alpha/beta-Hydrolases"/>
    <property type="match status" value="1"/>
</dbReference>
<evidence type="ECO:0000259" key="2">
    <source>
        <dbReference type="Pfam" id="PF08840"/>
    </source>
</evidence>
<dbReference type="Gene3D" id="3.40.50.1820">
    <property type="entry name" value="alpha/beta hydrolase"/>
    <property type="match status" value="1"/>
</dbReference>
<dbReference type="InterPro" id="IPR016662">
    <property type="entry name" value="Acyl-CoA_thioEstase_long-chain"/>
</dbReference>
<dbReference type="RefSeq" id="WP_345363905.1">
    <property type="nucleotide sequence ID" value="NZ_BAABII010000010.1"/>
</dbReference>
<name>A0ABV4CH99_9PSEU</name>
<keyword evidence="4" id="KW-1185">Reference proteome</keyword>
<evidence type="ECO:0000313" key="3">
    <source>
        <dbReference type="EMBL" id="MEY8039863.1"/>
    </source>
</evidence>
<sequence>MGEEVVAVPISERGLVGVLHSPATPGPHPAVLVLGGSEGLVPEHAAARLAGEGYAALALAFFGPPPLPRDLVEIPLEYGTAALEWLARHRGTDPERIAVLGRSRGGELALLLAAAHPELVGGVVAYVPSSVAWQAVPSDPRAMMAAPRSSWSRGGSPVPFVPMAPPTAADAAAFAGFLDGEPMSFRSFFERAMQQDAAVRAATIEVERIGGPVLVLSGGRDELWPSGLFGDRITARLADHGHPFPHRHLSYLDAGHLLGVPGTASRRRRPGFDRLRMGGSPEADEAASRDAWPRVLDVLASARSRPAARPRADGPGR</sequence>
<feature type="region of interest" description="Disordered" evidence="1">
    <location>
        <begin position="262"/>
        <end position="289"/>
    </location>
</feature>
<dbReference type="EMBL" id="JBGEHV010000015">
    <property type="protein sequence ID" value="MEY8039863.1"/>
    <property type="molecule type" value="Genomic_DNA"/>
</dbReference>
<dbReference type="Proteomes" id="UP001564626">
    <property type="component" value="Unassembled WGS sequence"/>
</dbReference>
<keyword evidence="3" id="KW-0378">Hydrolase</keyword>
<dbReference type="GO" id="GO:0016787">
    <property type="term" value="F:hydrolase activity"/>
    <property type="evidence" value="ECO:0007669"/>
    <property type="project" value="UniProtKB-KW"/>
</dbReference>
<organism evidence="3 4">
    <name type="scientific">Saccharopolyspora cebuensis</name>
    <dbReference type="NCBI Taxonomy" id="418759"/>
    <lineage>
        <taxon>Bacteria</taxon>
        <taxon>Bacillati</taxon>
        <taxon>Actinomycetota</taxon>
        <taxon>Actinomycetes</taxon>
        <taxon>Pseudonocardiales</taxon>
        <taxon>Pseudonocardiaceae</taxon>
        <taxon>Saccharopolyspora</taxon>
    </lineage>
</organism>
<protein>
    <submittedName>
        <fullName evidence="3">Acyl-CoA thioester hydrolase/BAAT C-terminal domain-containing protein</fullName>
    </submittedName>
</protein>
<dbReference type="InterPro" id="IPR029058">
    <property type="entry name" value="AB_hydrolase_fold"/>
</dbReference>
<proteinExistence type="predicted"/>
<accession>A0ABV4CH99</accession>
<feature type="domain" description="BAAT/Acyl-CoA thioester hydrolase C-terminal" evidence="2">
    <location>
        <begin position="74"/>
        <end position="297"/>
    </location>
</feature>
<dbReference type="PIRSF" id="PIRSF016521">
    <property type="entry name" value="Acyl-CoA_hydro"/>
    <property type="match status" value="1"/>
</dbReference>
<evidence type="ECO:0000313" key="4">
    <source>
        <dbReference type="Proteomes" id="UP001564626"/>
    </source>
</evidence>
<dbReference type="InterPro" id="IPR014940">
    <property type="entry name" value="BAAT_C"/>
</dbReference>
<comment type="caution">
    <text evidence="3">The sequence shown here is derived from an EMBL/GenBank/DDBJ whole genome shotgun (WGS) entry which is preliminary data.</text>
</comment>
<dbReference type="Pfam" id="PF08840">
    <property type="entry name" value="BAAT_C"/>
    <property type="match status" value="1"/>
</dbReference>
<dbReference type="PANTHER" id="PTHR10824:SF4">
    <property type="entry name" value="ACYL-COENZYME A THIOESTERASE 1-LIKE"/>
    <property type="match status" value="1"/>
</dbReference>